<sequence length="1556" mass="174955">MDHLIVCTRKLSFNRQENIGCFGNIEPYPCDGQIETNFKFPSPPHLTNGYYISPKEPVPQNNTTSSSYSHTDSDSASDSDSLCSNSDVYEQECLRYDNQLLPYKKNKKSVNRLRSSYTSRGYTNNSIPYSHKHSFAHYLPPIGVFWDIENCQVPKGRSAVAVAQAIRDRFFIGYREAEFLVVCDVKKENAQVVQELNDAQVNLVHVTSVCKNAADEKLRLSMRRFADLHGSPAAVVLVSGDVNFASDLCDIRHRKKMHVILLHNELCSESLILCANEHYNYTHLVEMLPLRNALRQCGNTPVEVIVSNLPVGIDPAKIRNRLKRLSENCGGRVGVINNCSTTIRFPTKEMAARAQKRMNKERVFNSQIVVSLPFAVKEESSSTSFISKPAPVQTREENIQHIATTIQYSSTNNMHSRFNITPVTPPATFENRKFALYGQQIKGGFGMSQMNPSVDNSMRNHNPWLTSNSVGIQTWLNGPQIPVSGAKGPINYKGKQMTKDNQEQPDTSYIQPSTPQITSVNQNENWMRHGYSTAMGHGTPITILKRGLAGTPQIDCQVGSTPGMISSNGPPPYMMFGVNTSVPPPPINLPRRVSPLNLMENTNPDRYFHPISPSYNNLATNQTPPVLVAQQSNPVDLHVTNLDQNIDSVEMKNILFNTFREHVMVLHVSVFYQSDGNFAAAVRVSSPQDAQYAISKLHRRKIGFKRIMIAYAHSGYPQNPPLLRSQIAHILMEVPGQRLPLFKFREMFENRFMSSVSVSDLYKMKDVCLITEEPNHRIISLNPEYRNTPSPLHHLPSSSSSMPMSNLDKGDAVSYCPTHAKITKPTDDKGWAELEMPALPNVKVSLNEFSKRLHSLILSHNNYLILATICDCYEALFNEPLQTDEDGVPLEHVVTAVSGVELLQSCSIGIKYLTTSSASDIGNMSVRSSTQESDTKSEASVSGLKSISPPLANNLALLSRELVDLLKTCTHCTMSFNRFIPAYHHHFGRQCRVADYGFTKLIDLLEALPNIVQVFGEGNKRFMTLSHKAQVRRFTSDLLRVLKSVASKQVPIVDFGTLFEKTLGRAFDPVDYGLCSLDDLLSQVSENTVVIGHLDGQKSVAIPKREQTPEEIERTKAFAKEVIELLSHAPQCCLLFNKFIPSYHHHFGHQCKVADFGFTKLIELFESIPHIVKIEDDLEGERRVSLTTDVKQHVLGDQLAALAVYPLPISQLQNAFLWQYGYALKPSVYECETLIELLQKLDDAVKVVDNHGELFLIAVDRKEAQRLSLKVRRVLMEHSSNDKMSVLQFQSVYQTMFGESINIETMQEKLSETIKIVKTKFGEEYVQLTPLQLFAQDMYRLLMISDGRLLLTSLEAAYLRLFGTAIQPAVYGYQSVMALITSIPHTVLIENKPPKRYIILNRELASVGIHLPNSIIKSPMPDQMAKNNYSKPDMSLMNHNENLRENNVLLPDENKTPVVVKLPDLKLHPNIFNMSPMSLINCTSPQAPHPSQVPMPTELCPPFGDKYKPVTTINNNNHYNDNQFCCPMMGNNDLPNTNDQGDQNQRLVHQLNDRFL</sequence>
<evidence type="ECO:0000256" key="3">
    <source>
        <dbReference type="SAM" id="MobiDB-lite"/>
    </source>
</evidence>
<dbReference type="Pfam" id="PF11608">
    <property type="entry name" value="RRM_MARF1"/>
    <property type="match status" value="1"/>
</dbReference>
<dbReference type="CDD" id="cd12256">
    <property type="entry name" value="RRM2_LKAP"/>
    <property type="match status" value="1"/>
</dbReference>
<feature type="region of interest" description="Disordered" evidence="3">
    <location>
        <begin position="495"/>
        <end position="515"/>
    </location>
</feature>
<accession>A0AAV0WC29</accession>
<dbReference type="Gene3D" id="3.30.70.330">
    <property type="match status" value="2"/>
</dbReference>
<dbReference type="SUPFAM" id="SSF54928">
    <property type="entry name" value="RNA-binding domain, RBD"/>
    <property type="match status" value="2"/>
</dbReference>
<feature type="domain" description="HTH OST-type" evidence="4">
    <location>
        <begin position="954"/>
        <end position="1028"/>
    </location>
</feature>
<feature type="domain" description="HTH OST-type" evidence="4">
    <location>
        <begin position="1030"/>
        <end position="1105"/>
    </location>
</feature>
<evidence type="ECO:0000256" key="1">
    <source>
        <dbReference type="ARBA" id="ARBA00022737"/>
    </source>
</evidence>
<proteinExistence type="predicted"/>
<dbReference type="InterPro" id="IPR045602">
    <property type="entry name" value="MARF1_LOTUS"/>
</dbReference>
<dbReference type="GO" id="GO:0010468">
    <property type="term" value="P:regulation of gene expression"/>
    <property type="evidence" value="ECO:0007669"/>
    <property type="project" value="InterPro"/>
</dbReference>
<dbReference type="InterPro" id="IPR012677">
    <property type="entry name" value="Nucleotide-bd_a/b_plait_sf"/>
</dbReference>
<organism evidence="5 6">
    <name type="scientific">Macrosiphum euphorbiae</name>
    <name type="common">potato aphid</name>
    <dbReference type="NCBI Taxonomy" id="13131"/>
    <lineage>
        <taxon>Eukaryota</taxon>
        <taxon>Metazoa</taxon>
        <taxon>Ecdysozoa</taxon>
        <taxon>Arthropoda</taxon>
        <taxon>Hexapoda</taxon>
        <taxon>Insecta</taxon>
        <taxon>Pterygota</taxon>
        <taxon>Neoptera</taxon>
        <taxon>Paraneoptera</taxon>
        <taxon>Hemiptera</taxon>
        <taxon>Sternorrhyncha</taxon>
        <taxon>Aphidomorpha</taxon>
        <taxon>Aphidoidea</taxon>
        <taxon>Aphididae</taxon>
        <taxon>Macrosiphini</taxon>
        <taxon>Macrosiphum</taxon>
    </lineage>
</organism>
<feature type="region of interest" description="Disordered" evidence="3">
    <location>
        <begin position="49"/>
        <end position="83"/>
    </location>
</feature>
<comment type="caution">
    <text evidence="5">The sequence shown here is derived from an EMBL/GenBank/DDBJ whole genome shotgun (WGS) entry which is preliminary data.</text>
</comment>
<gene>
    <name evidence="5" type="ORF">MEUPH1_LOCUS9493</name>
</gene>
<dbReference type="Pfam" id="PF19687">
    <property type="entry name" value="MARF1_LOTUS"/>
    <property type="match status" value="1"/>
</dbReference>
<dbReference type="CDD" id="cd08824">
    <property type="entry name" value="LOTUS"/>
    <property type="match status" value="1"/>
</dbReference>
<dbReference type="PANTHER" id="PTHR14379:SF3">
    <property type="entry name" value="MEIOSIS REGULATOR AND MRNA STABILITY FACTOR 1"/>
    <property type="match status" value="1"/>
</dbReference>
<evidence type="ECO:0000256" key="2">
    <source>
        <dbReference type="ARBA" id="ARBA00022884"/>
    </source>
</evidence>
<dbReference type="GO" id="GO:0003723">
    <property type="term" value="F:RNA binding"/>
    <property type="evidence" value="ECO:0007669"/>
    <property type="project" value="UniProtKB-KW"/>
</dbReference>
<dbReference type="InterPro" id="IPR025605">
    <property type="entry name" value="OST-HTH/LOTUS_dom"/>
</dbReference>
<feature type="compositionally biased region" description="Low complexity" evidence="3">
    <location>
        <begin position="65"/>
        <end position="83"/>
    </location>
</feature>
<name>A0AAV0WC29_9HEMI</name>
<dbReference type="GO" id="GO:0004540">
    <property type="term" value="F:RNA nuclease activity"/>
    <property type="evidence" value="ECO:0007669"/>
    <property type="project" value="InterPro"/>
</dbReference>
<keyword evidence="1" id="KW-0677">Repeat</keyword>
<dbReference type="InterPro" id="IPR021139">
    <property type="entry name" value="NYN"/>
</dbReference>
<dbReference type="InterPro" id="IPR034191">
    <property type="entry name" value="MARF1_RRM2"/>
</dbReference>
<dbReference type="InterPro" id="IPR034189">
    <property type="entry name" value="MARF1_RRM1"/>
</dbReference>
<dbReference type="InterPro" id="IPR041966">
    <property type="entry name" value="LOTUS-like"/>
</dbReference>
<dbReference type="InterPro" id="IPR035979">
    <property type="entry name" value="RBD_domain_sf"/>
</dbReference>
<dbReference type="CDD" id="cd09980">
    <property type="entry name" value="LOTUS_4_Limkain_b1"/>
    <property type="match status" value="1"/>
</dbReference>
<dbReference type="CDD" id="cd10910">
    <property type="entry name" value="PIN_limkain_b1_N_like"/>
    <property type="match status" value="1"/>
</dbReference>
<dbReference type="GO" id="GO:1905762">
    <property type="term" value="F:CCR4-NOT complex binding"/>
    <property type="evidence" value="ECO:0007669"/>
    <property type="project" value="TreeGrafter"/>
</dbReference>
<feature type="domain" description="HTH OST-type" evidence="4">
    <location>
        <begin position="1330"/>
        <end position="1403"/>
    </location>
</feature>
<dbReference type="Proteomes" id="UP001160148">
    <property type="component" value="Unassembled WGS sequence"/>
</dbReference>
<dbReference type="Gene3D" id="3.30.420.610">
    <property type="entry name" value="LOTUS domain-like"/>
    <property type="match status" value="4"/>
</dbReference>
<dbReference type="PROSITE" id="PS51644">
    <property type="entry name" value="HTH_OST"/>
    <property type="match status" value="4"/>
</dbReference>
<keyword evidence="6" id="KW-1185">Reference proteome</keyword>
<dbReference type="PANTHER" id="PTHR14379">
    <property type="entry name" value="LIMKAIN B LKAP"/>
    <property type="match status" value="1"/>
</dbReference>
<evidence type="ECO:0000313" key="6">
    <source>
        <dbReference type="Proteomes" id="UP001160148"/>
    </source>
</evidence>
<evidence type="ECO:0000313" key="5">
    <source>
        <dbReference type="EMBL" id="CAI6353362.1"/>
    </source>
</evidence>
<dbReference type="InterPro" id="IPR024768">
    <property type="entry name" value="Marf1"/>
</dbReference>
<dbReference type="Pfam" id="PF01936">
    <property type="entry name" value="NYN"/>
    <property type="match status" value="1"/>
</dbReference>
<reference evidence="5 6" key="1">
    <citation type="submission" date="2023-01" db="EMBL/GenBank/DDBJ databases">
        <authorList>
            <person name="Whitehead M."/>
        </authorList>
    </citation>
    <scope>NUCLEOTIDE SEQUENCE [LARGE SCALE GENOMIC DNA]</scope>
</reference>
<dbReference type="EMBL" id="CARXXK010000002">
    <property type="protein sequence ID" value="CAI6353362.1"/>
    <property type="molecule type" value="Genomic_DNA"/>
</dbReference>
<dbReference type="Pfam" id="PF12872">
    <property type="entry name" value="OST-HTH"/>
    <property type="match status" value="5"/>
</dbReference>
<dbReference type="GO" id="GO:0005777">
    <property type="term" value="C:peroxisome"/>
    <property type="evidence" value="ECO:0007669"/>
    <property type="project" value="InterPro"/>
</dbReference>
<feature type="compositionally biased region" description="Polar residues" evidence="3">
    <location>
        <begin position="504"/>
        <end position="515"/>
    </location>
</feature>
<evidence type="ECO:0000259" key="4">
    <source>
        <dbReference type="PROSITE" id="PS51644"/>
    </source>
</evidence>
<feature type="region of interest" description="Disordered" evidence="3">
    <location>
        <begin position="923"/>
        <end position="944"/>
    </location>
</feature>
<feature type="domain" description="HTH OST-type" evidence="4">
    <location>
        <begin position="1114"/>
        <end position="1188"/>
    </location>
</feature>
<keyword evidence="2" id="KW-0694">RNA-binding</keyword>
<protein>
    <recommendedName>
        <fullName evidence="4">HTH OST-type domain-containing protein</fullName>
    </recommendedName>
</protein>